<gene>
    <name evidence="1" type="ORF">LG35_08790</name>
</gene>
<dbReference type="Proteomes" id="UP000030889">
    <property type="component" value="Unassembled WGS sequence"/>
</dbReference>
<proteinExistence type="predicted"/>
<reference evidence="1 2" key="1">
    <citation type="submission" date="2014-09" db="EMBL/GenBank/DDBJ databases">
        <title>Alistipes sp. 627, sp. nov., a novel member of the family Rikenellaceae isolated from human faeces.</title>
        <authorList>
            <person name="Shkoporov A.N."/>
            <person name="Chaplin A.V."/>
            <person name="Motuzova O.V."/>
            <person name="Kafarskaia L.I."/>
            <person name="Khokhlova E.V."/>
            <person name="Efimov B.A."/>
        </authorList>
    </citation>
    <scope>NUCLEOTIDE SEQUENCE [LARGE SCALE GENOMIC DNA]</scope>
    <source>
        <strain evidence="1 2">627</strain>
    </source>
</reference>
<sequence>MVKQNNDICTELLAVHAPEQELKVRKSISTSEKGVRYTATVNPERETVVFQVDGCIICDGDKCDKLVLSKNPADTKMWIGHFVELKHSDVEHAIDQLEATIRHTVFKHPSLTRKYARIVATRFPANNGNTPFERARERFADKYRCNLKRLKPNQPDSI</sequence>
<dbReference type="EMBL" id="JRGF01000012">
    <property type="protein sequence ID" value="KHE41322.1"/>
    <property type="molecule type" value="Genomic_DNA"/>
</dbReference>
<evidence type="ECO:0000313" key="1">
    <source>
        <dbReference type="EMBL" id="KHE41322.1"/>
    </source>
</evidence>
<accession>A0ABR4YHB4</accession>
<comment type="caution">
    <text evidence="1">The sequence shown here is derived from an EMBL/GenBank/DDBJ whole genome shotgun (WGS) entry which is preliminary data.</text>
</comment>
<keyword evidence="2" id="KW-1185">Reference proteome</keyword>
<evidence type="ECO:0000313" key="2">
    <source>
        <dbReference type="Proteomes" id="UP000030889"/>
    </source>
</evidence>
<name>A0ABR4YHB4_9BACT</name>
<dbReference type="RefSeq" id="WP_035474030.1">
    <property type="nucleotide sequence ID" value="NZ_JRGF01000012.1"/>
</dbReference>
<protein>
    <submittedName>
        <fullName evidence="1">Uncharacterized protein</fullName>
    </submittedName>
</protein>
<organism evidence="1 2">
    <name type="scientific">Alistipes inops</name>
    <dbReference type="NCBI Taxonomy" id="1501391"/>
    <lineage>
        <taxon>Bacteria</taxon>
        <taxon>Pseudomonadati</taxon>
        <taxon>Bacteroidota</taxon>
        <taxon>Bacteroidia</taxon>
        <taxon>Bacteroidales</taxon>
        <taxon>Rikenellaceae</taxon>
        <taxon>Alistipes</taxon>
    </lineage>
</organism>